<name>A0A172U282_9BACT</name>
<dbReference type="KEGG" id="fla:SY85_04470"/>
<dbReference type="InterPro" id="IPR043741">
    <property type="entry name" value="DUF5686"/>
</dbReference>
<keyword evidence="3" id="KW-1185">Reference proteome</keyword>
<dbReference type="SUPFAM" id="SSF49464">
    <property type="entry name" value="Carboxypeptidase regulatory domain-like"/>
    <property type="match status" value="1"/>
</dbReference>
<protein>
    <recommendedName>
        <fullName evidence="4">Carboxypeptidase-like regulatory domain-containing protein</fullName>
    </recommendedName>
</protein>
<reference evidence="2 3" key="2">
    <citation type="journal article" date="2016" name="Int. J. Syst. Evol. Microbiol.">
        <title>Flavisolibacter tropicus sp. nov., isolated from tropical soil.</title>
        <authorList>
            <person name="Lee J.J."/>
            <person name="Kang M.S."/>
            <person name="Kim G.S."/>
            <person name="Lee C.S."/>
            <person name="Lim S."/>
            <person name="Lee J."/>
            <person name="Roh S.H."/>
            <person name="Kang H."/>
            <person name="Ha J.M."/>
            <person name="Bae S."/>
            <person name="Jung H.Y."/>
            <person name="Kim M.K."/>
        </authorList>
    </citation>
    <scope>NUCLEOTIDE SEQUENCE [LARGE SCALE GENOMIC DNA]</scope>
    <source>
        <strain evidence="2 3">LCS9</strain>
    </source>
</reference>
<evidence type="ECO:0000313" key="3">
    <source>
        <dbReference type="Proteomes" id="UP000077177"/>
    </source>
</evidence>
<dbReference type="Gene3D" id="2.60.40.1120">
    <property type="entry name" value="Carboxypeptidase-like, regulatory domain"/>
    <property type="match status" value="1"/>
</dbReference>
<gene>
    <name evidence="2" type="ORF">SY85_04470</name>
</gene>
<proteinExistence type="predicted"/>
<reference evidence="3" key="1">
    <citation type="submission" date="2015-01" db="EMBL/GenBank/DDBJ databases">
        <title>Flavisolibacter sp./LCS9/ whole genome sequencing.</title>
        <authorList>
            <person name="Kim M.K."/>
            <person name="Srinivasan S."/>
            <person name="Lee J.-J."/>
        </authorList>
    </citation>
    <scope>NUCLEOTIDE SEQUENCE [LARGE SCALE GENOMIC DNA]</scope>
    <source>
        <strain evidence="3">LCS9</strain>
    </source>
</reference>
<accession>A0A172U282</accession>
<feature type="signal peptide" evidence="1">
    <location>
        <begin position="1"/>
        <end position="24"/>
    </location>
</feature>
<keyword evidence="1" id="KW-0732">Signal</keyword>
<evidence type="ECO:0000313" key="2">
    <source>
        <dbReference type="EMBL" id="ANE53322.1"/>
    </source>
</evidence>
<sequence>MPGLRKRLRAIFLFLLFFSATQWAAAQARIITGIVTDQHSAEPVPFASVRFKKSGIGKLADSSGAFHLEVPAETIDTLQITSVGYEDFNYPIDFTTLKKDSIRLQVQLIPGKIYVGVVVKAKVNRGLQLWKRMVKFKPKNNQFRFDNFTYELYNKLELDLKNIKKDKWVNAPFMKPFSFIFDNIDTSDGVPILPAYMSEAISQYYYQKSPVRRREVFKGVKTLGIQNESAARLLGGMDQVVNVYNNFIPVFDRQFVSPLSDNGDNYYNYKVLDTQYVNGRRLVHFIFAPKRKGENTFEGDGWVHDSTFAIQKLNLRLGKDANVNFVDQISLIQEYQLINDSTWFLAKDKFVVDISPLNKSGLSFIGRKTTTYRNIVINDPSVERELAKNKKTEETVLPQDALVKTDTFWEASRHEDLSATEKGIYKMVDTLLGLPAFKRATNTINFISTGYYNINKFQIGPWQNWISGNYVEGLRLRFDLATNSKFSQKVVFHGYGAYGFKDQKFKGEFDAMYLLNRSPRSYLYGSYVNDFDYGQNYYGEISSDNIFALAIRKNGVPIKYIKLEEYRLDGFKEWHSGLSVLLSGRHKAYNPVQNLPSKELFTQSKADPLTTFEASVRLRFAYLEKFLENTFYRTSLGSPYPIIEAKYTKGISGINNSAYDYHKIMVGVSNFKKIPPFGSIYYNVFAGKTFGTLPYVFLDIAPGNEIYYYNRYAYNMINRYEFIHDKYAGINFEHNFGNGLFRLLPTRRFGFRQFWTAKALWGRLSDANKQLNFVGQHPFQTLDGKTYLELGTGVDNIFRVLRVDFVWRALPSNISPTYTGKRFGVFFSFRFSF</sequence>
<dbReference type="Pfam" id="PF13715">
    <property type="entry name" value="CarbopepD_reg_2"/>
    <property type="match status" value="1"/>
</dbReference>
<evidence type="ECO:0008006" key="4">
    <source>
        <dbReference type="Google" id="ProtNLM"/>
    </source>
</evidence>
<dbReference type="AlphaFoldDB" id="A0A172U282"/>
<dbReference type="EMBL" id="CP011390">
    <property type="protein sequence ID" value="ANE53322.1"/>
    <property type="molecule type" value="Genomic_DNA"/>
</dbReference>
<dbReference type="STRING" id="1492898.SY85_04470"/>
<organism evidence="2 3">
    <name type="scientific">Flavisolibacter tropicus</name>
    <dbReference type="NCBI Taxonomy" id="1492898"/>
    <lineage>
        <taxon>Bacteria</taxon>
        <taxon>Pseudomonadati</taxon>
        <taxon>Bacteroidota</taxon>
        <taxon>Chitinophagia</taxon>
        <taxon>Chitinophagales</taxon>
        <taxon>Chitinophagaceae</taxon>
        <taxon>Flavisolibacter</taxon>
    </lineage>
</organism>
<dbReference type="OrthoDB" id="983143at2"/>
<feature type="chain" id="PRO_5008001587" description="Carboxypeptidase-like regulatory domain-containing protein" evidence="1">
    <location>
        <begin position="25"/>
        <end position="833"/>
    </location>
</feature>
<dbReference type="Pfam" id="PF18939">
    <property type="entry name" value="DUF5686"/>
    <property type="match status" value="1"/>
</dbReference>
<dbReference type="Proteomes" id="UP000077177">
    <property type="component" value="Chromosome"/>
</dbReference>
<evidence type="ECO:0000256" key="1">
    <source>
        <dbReference type="SAM" id="SignalP"/>
    </source>
</evidence>
<dbReference type="InterPro" id="IPR008969">
    <property type="entry name" value="CarboxyPept-like_regulatory"/>
</dbReference>